<dbReference type="Pfam" id="PF13833">
    <property type="entry name" value="EF-hand_8"/>
    <property type="match status" value="1"/>
</dbReference>
<evidence type="ECO:0000313" key="3">
    <source>
        <dbReference type="EMBL" id="KAK8899604.1"/>
    </source>
</evidence>
<keyword evidence="4" id="KW-1185">Reference proteome</keyword>
<protein>
    <recommendedName>
        <fullName evidence="2">EF-hand domain-containing protein</fullName>
    </recommendedName>
</protein>
<dbReference type="Proteomes" id="UP001470230">
    <property type="component" value="Unassembled WGS sequence"/>
</dbReference>
<dbReference type="InterPro" id="IPR018247">
    <property type="entry name" value="EF_Hand_1_Ca_BS"/>
</dbReference>
<dbReference type="Pfam" id="PF13202">
    <property type="entry name" value="EF-hand_5"/>
    <property type="match status" value="1"/>
</dbReference>
<dbReference type="EMBL" id="JAPFFF010000001">
    <property type="protein sequence ID" value="KAK8899604.1"/>
    <property type="molecule type" value="Genomic_DNA"/>
</dbReference>
<feature type="domain" description="EF-hand" evidence="2">
    <location>
        <begin position="9"/>
        <end position="44"/>
    </location>
</feature>
<evidence type="ECO:0000313" key="4">
    <source>
        <dbReference type="Proteomes" id="UP001470230"/>
    </source>
</evidence>
<accession>A0ABR2L8B2</accession>
<evidence type="ECO:0000256" key="1">
    <source>
        <dbReference type="ARBA" id="ARBA00022837"/>
    </source>
</evidence>
<dbReference type="InterPro" id="IPR011992">
    <property type="entry name" value="EF-hand-dom_pair"/>
</dbReference>
<feature type="domain" description="EF-hand" evidence="2">
    <location>
        <begin position="116"/>
        <end position="151"/>
    </location>
</feature>
<dbReference type="PROSITE" id="PS50222">
    <property type="entry name" value="EF_HAND_2"/>
    <property type="match status" value="3"/>
</dbReference>
<organism evidence="3 4">
    <name type="scientific">Tritrichomonas musculus</name>
    <dbReference type="NCBI Taxonomy" id="1915356"/>
    <lineage>
        <taxon>Eukaryota</taxon>
        <taxon>Metamonada</taxon>
        <taxon>Parabasalia</taxon>
        <taxon>Tritrichomonadida</taxon>
        <taxon>Tritrichomonadidae</taxon>
        <taxon>Tritrichomonas</taxon>
    </lineage>
</organism>
<name>A0ABR2L8B2_9EUKA</name>
<comment type="caution">
    <text evidence="3">The sequence shown here is derived from an EMBL/GenBank/DDBJ whole genome shotgun (WGS) entry which is preliminary data.</text>
</comment>
<gene>
    <name evidence="3" type="ORF">M9Y10_001920</name>
</gene>
<evidence type="ECO:0000259" key="2">
    <source>
        <dbReference type="PROSITE" id="PS50222"/>
    </source>
</evidence>
<reference evidence="3 4" key="1">
    <citation type="submission" date="2024-04" db="EMBL/GenBank/DDBJ databases">
        <title>Tritrichomonas musculus Genome.</title>
        <authorList>
            <person name="Alves-Ferreira E."/>
            <person name="Grigg M."/>
            <person name="Lorenzi H."/>
            <person name="Galac M."/>
        </authorList>
    </citation>
    <scope>NUCLEOTIDE SEQUENCE [LARGE SCALE GENOMIC DNA]</scope>
    <source>
        <strain evidence="3 4">EAF2021</strain>
    </source>
</reference>
<feature type="domain" description="EF-hand" evidence="2">
    <location>
        <begin position="80"/>
        <end position="115"/>
    </location>
</feature>
<dbReference type="Gene3D" id="1.10.238.10">
    <property type="entry name" value="EF-hand"/>
    <property type="match status" value="2"/>
</dbReference>
<dbReference type="SUPFAM" id="SSF47473">
    <property type="entry name" value="EF-hand"/>
    <property type="match status" value="1"/>
</dbReference>
<dbReference type="InterPro" id="IPR002048">
    <property type="entry name" value="EF_hand_dom"/>
</dbReference>
<sequence>MSRVQTCSLSETDVLKLYNALDDDGNGLLDEDELKVLMRKLGMPESYAKLCMIFVAKGKTQINFKNFKDFLAILLLYKADKPKFLDLVFECMDQDSSGRLDLKEVFIFLRILGIECTVQQAIKILHAADEDSNMELDKKEFATLVEALEQAMD</sequence>
<dbReference type="SMART" id="SM00054">
    <property type="entry name" value="EFh"/>
    <property type="match status" value="3"/>
</dbReference>
<keyword evidence="1" id="KW-0106">Calcium</keyword>
<dbReference type="PROSITE" id="PS00018">
    <property type="entry name" value="EF_HAND_1"/>
    <property type="match status" value="2"/>
</dbReference>
<proteinExistence type="predicted"/>